<gene>
    <name evidence="1" type="ORF">Gilli_3239</name>
</gene>
<dbReference type="AlphaFoldDB" id="H2BUG8"/>
<dbReference type="Proteomes" id="UP000003844">
    <property type="component" value="Unassembled WGS sequence"/>
</dbReference>
<protein>
    <recommendedName>
        <fullName evidence="3">Co-chaperone DjlA N-terminal domain-containing protein</fullName>
    </recommendedName>
</protein>
<dbReference type="EMBL" id="JH594606">
    <property type="protein sequence ID" value="EHQ03846.1"/>
    <property type="molecule type" value="Genomic_DNA"/>
</dbReference>
<sequence length="128" mass="14788">MQGVQKLYQNLGKLFYAVAASDKVVREEEKKTLKNIVKEDWVSVDDFKDEYGTDAAYLIETIFDWLDENQPSAFSAFEDFKDFKKDHEEFFTPGINKLIWKTSDQIASSFSGKNKSELIMLSQLKAIL</sequence>
<dbReference type="STRING" id="865937.Gilli_3239"/>
<proteinExistence type="predicted"/>
<evidence type="ECO:0008006" key="3">
    <source>
        <dbReference type="Google" id="ProtNLM"/>
    </source>
</evidence>
<organism evidence="1 2">
    <name type="scientific">Gillisia limnaea (strain DSM 15749 / LMG 21470 / R-8282)</name>
    <dbReference type="NCBI Taxonomy" id="865937"/>
    <lineage>
        <taxon>Bacteria</taxon>
        <taxon>Pseudomonadati</taxon>
        <taxon>Bacteroidota</taxon>
        <taxon>Flavobacteriia</taxon>
        <taxon>Flavobacteriales</taxon>
        <taxon>Flavobacteriaceae</taxon>
        <taxon>Gillisia</taxon>
    </lineage>
</organism>
<evidence type="ECO:0000313" key="2">
    <source>
        <dbReference type="Proteomes" id="UP000003844"/>
    </source>
</evidence>
<dbReference type="eggNOG" id="ENOG5032T50">
    <property type="taxonomic scope" value="Bacteria"/>
</dbReference>
<dbReference type="RefSeq" id="WP_006990152.1">
    <property type="nucleotide sequence ID" value="NZ_JH594606.1"/>
</dbReference>
<accession>H2BUG8</accession>
<dbReference type="OrthoDB" id="979732at2"/>
<evidence type="ECO:0000313" key="1">
    <source>
        <dbReference type="EMBL" id="EHQ03846.1"/>
    </source>
</evidence>
<dbReference type="HOGENOM" id="CLU_1872138_0_0_10"/>
<keyword evidence="2" id="KW-1185">Reference proteome</keyword>
<reference evidence="2" key="1">
    <citation type="journal article" date="2012" name="Stand. Genomic Sci.">
        <title>Genome sequence of the Antarctic rhodopsins-containing flavobacterium Gillisia limnaea type strain (R-8282(T)).</title>
        <authorList>
            <person name="Riedel T."/>
            <person name="Held B."/>
            <person name="Nolan M."/>
            <person name="Lucas S."/>
            <person name="Lapidus A."/>
            <person name="Tice H."/>
            <person name="Del Rio T.G."/>
            <person name="Cheng J.F."/>
            <person name="Han C."/>
            <person name="Tapia R."/>
            <person name="Goodwin L.A."/>
            <person name="Pitluck S."/>
            <person name="Liolios K."/>
            <person name="Mavromatis K."/>
            <person name="Pagani I."/>
            <person name="Ivanova N."/>
            <person name="Mikhailova N."/>
            <person name="Pati A."/>
            <person name="Chen A."/>
            <person name="Palaniappan K."/>
            <person name="Land M."/>
            <person name="Rohde M."/>
            <person name="Tindall B.J."/>
            <person name="Detter J.C."/>
            <person name="Goker M."/>
            <person name="Bristow J."/>
            <person name="Eisen J.A."/>
            <person name="Markowitz V."/>
            <person name="Hugenholtz P."/>
            <person name="Kyrpides N.C."/>
            <person name="Klenk H.P."/>
            <person name="Woyke T."/>
        </authorList>
    </citation>
    <scope>NUCLEOTIDE SEQUENCE [LARGE SCALE GENOMIC DNA]</scope>
    <source>
        <strain evidence="2">DSM 15749 / LMG 21470 / R-8282</strain>
    </source>
</reference>
<name>H2BUG8_GILLR</name>